<reference evidence="1 2" key="1">
    <citation type="journal article" date="2013" name="Genome Biol. Evol.">
        <title>Genomes of Stigonematalean cyanobacteria (subsection V) and the evolution of oxygenic photosynthesis from prokaryotes to plastids.</title>
        <authorList>
            <person name="Dagan T."/>
            <person name="Roettger M."/>
            <person name="Stucken K."/>
            <person name="Landan G."/>
            <person name="Koch R."/>
            <person name="Major P."/>
            <person name="Gould S.B."/>
            <person name="Goremykin V.V."/>
            <person name="Rippka R."/>
            <person name="Tandeau de Marsac N."/>
            <person name="Gugger M."/>
            <person name="Lockhart P.J."/>
            <person name="Allen J.F."/>
            <person name="Brune I."/>
            <person name="Maus I."/>
            <person name="Puhler A."/>
            <person name="Martin W.F."/>
        </authorList>
    </citation>
    <scope>NUCLEOTIDE SEQUENCE [LARGE SCALE GENOMIC DNA]</scope>
    <source>
        <strain evidence="1 2">PCC 7110</strain>
    </source>
</reference>
<protein>
    <submittedName>
        <fullName evidence="1">Uncharacterized protein</fullName>
    </submittedName>
</protein>
<dbReference type="EMBL" id="ANNX02000047">
    <property type="protein sequence ID" value="KYC36370.1"/>
    <property type="molecule type" value="Genomic_DNA"/>
</dbReference>
<dbReference type="STRING" id="128403.WA1_42420"/>
<comment type="caution">
    <text evidence="1">The sequence shown here is derived from an EMBL/GenBank/DDBJ whole genome shotgun (WGS) entry which is preliminary data.</text>
</comment>
<accession>A0A139WVA7</accession>
<organism evidence="1 2">
    <name type="scientific">Scytonema hofmannii PCC 7110</name>
    <dbReference type="NCBI Taxonomy" id="128403"/>
    <lineage>
        <taxon>Bacteria</taxon>
        <taxon>Bacillati</taxon>
        <taxon>Cyanobacteriota</taxon>
        <taxon>Cyanophyceae</taxon>
        <taxon>Nostocales</taxon>
        <taxon>Scytonemataceae</taxon>
        <taxon>Scytonema</taxon>
    </lineage>
</organism>
<name>A0A139WVA7_9CYAN</name>
<evidence type="ECO:0000313" key="1">
    <source>
        <dbReference type="EMBL" id="KYC36370.1"/>
    </source>
</evidence>
<gene>
    <name evidence="1" type="ORF">WA1_42420</name>
</gene>
<dbReference type="Proteomes" id="UP000076925">
    <property type="component" value="Unassembled WGS sequence"/>
</dbReference>
<evidence type="ECO:0000313" key="2">
    <source>
        <dbReference type="Proteomes" id="UP000076925"/>
    </source>
</evidence>
<keyword evidence="2" id="KW-1185">Reference proteome</keyword>
<proteinExistence type="predicted"/>
<dbReference type="AlphaFoldDB" id="A0A139WVA7"/>
<sequence length="279" mass="32454">MGNERDVWIREVDDTLKEWCQGDCVLGEYWFIQRFNPQRPLTSDSADVAQENTDLVESEVKGFVVVTQTCDIVRSSADRPFVEVVPLVEVNEQLLYEIQKSRRPQFAYIPGVAELNLVADLDRVMTVEKAVVTQWERKVGCRSDEEIRALVQALARKRVRFAFPDDFGRFAKKLQTRMQDKHDKESAEGEALRTLREIRVRAAPSWNAPKVQLMFWFIRNEEQVQFGELKWDQLLEKWLQLLPESERFQSVEGLVVSLEDMTAKDYVESDPLDLDHLSS</sequence>